<dbReference type="EMBL" id="CP079105">
    <property type="protein sequence ID" value="QXQ14281.1"/>
    <property type="molecule type" value="Genomic_DNA"/>
</dbReference>
<feature type="transmembrane region" description="Helical" evidence="1">
    <location>
        <begin position="307"/>
        <end position="324"/>
    </location>
</feature>
<feature type="transmembrane region" description="Helical" evidence="1">
    <location>
        <begin position="100"/>
        <end position="122"/>
    </location>
</feature>
<feature type="transmembrane region" description="Helical" evidence="1">
    <location>
        <begin position="276"/>
        <end position="295"/>
    </location>
</feature>
<accession>A0ABX8SF31</accession>
<feature type="transmembrane region" description="Helical" evidence="1">
    <location>
        <begin position="41"/>
        <end position="63"/>
    </location>
</feature>
<evidence type="ECO:0008006" key="4">
    <source>
        <dbReference type="Google" id="ProtNLM"/>
    </source>
</evidence>
<dbReference type="Proteomes" id="UP000887023">
    <property type="component" value="Chromosome"/>
</dbReference>
<sequence length="454" mass="45899">MAGPASTPIDLPVTTAALSAGWVAGISLADVDLRWAALPGYWFTDTLSRGTLALLVAIGSAVLSRRAAPRTSWAVAGVAAGMLCLIELALSLAPDRHPDLLRSIGSIAAGLILGCATAAGWSHRSARPLLVWGVLGGWATAMPWMYAVDGTVSRMLPAALAAVGDGAAAWRSRTGPDRPGRADSPDSPGSGRYALGGALGLGGVSWLVGGWLGNGATPGSFVTISLVGLAGVVLGTEWCARHAPATDRRFVPLTVAATAGLMPVVISLTVPRSVGTALGLVAIGLLTPAAGLALARRHIHTAAPTGLALLALVPLLGVLDPAFGTAGPLLAARLAVAGIGAGLVLGAALPVQIPVAALGLGVIAPLSVLFAGFFATHALVVYRPAAEIGPTTPADSLVPPASLALQGYVALPWPVGIRFGSLCLLVLIVYCGWSALRRRTQYDRRPSTPPTVTE</sequence>
<keyword evidence="3" id="KW-1185">Reference proteome</keyword>
<gene>
    <name evidence="2" type="ORF">KV203_02275</name>
</gene>
<feature type="transmembrane region" description="Helical" evidence="1">
    <location>
        <begin position="250"/>
        <end position="270"/>
    </location>
</feature>
<dbReference type="RefSeq" id="WP_157079642.1">
    <property type="nucleotide sequence ID" value="NZ_CBCRUZ010000003.1"/>
</dbReference>
<evidence type="ECO:0000256" key="1">
    <source>
        <dbReference type="SAM" id="Phobius"/>
    </source>
</evidence>
<keyword evidence="1" id="KW-1133">Transmembrane helix</keyword>
<evidence type="ECO:0000313" key="3">
    <source>
        <dbReference type="Proteomes" id="UP000887023"/>
    </source>
</evidence>
<organism evidence="2 3">
    <name type="scientific">Skermania pinensis</name>
    <dbReference type="NCBI Taxonomy" id="39122"/>
    <lineage>
        <taxon>Bacteria</taxon>
        <taxon>Bacillati</taxon>
        <taxon>Actinomycetota</taxon>
        <taxon>Actinomycetes</taxon>
        <taxon>Mycobacteriales</taxon>
        <taxon>Gordoniaceae</taxon>
        <taxon>Skermania</taxon>
    </lineage>
</organism>
<protein>
    <recommendedName>
        <fullName evidence="4">Integral membrane protein</fullName>
    </recommendedName>
</protein>
<reference evidence="2" key="1">
    <citation type="submission" date="2021-07" db="EMBL/GenBank/DDBJ databases">
        <title>Candidatus Kaistella beijingensis sp. nov. isolated from a municipal wastewater treatment plant is involved in sludge foaming.</title>
        <authorList>
            <person name="Song Y."/>
            <person name="Liu S.-J."/>
        </authorList>
    </citation>
    <scope>NUCLEOTIDE SEQUENCE</scope>
    <source>
        <strain evidence="2">DSM 43998</strain>
    </source>
</reference>
<proteinExistence type="predicted"/>
<feature type="transmembrane region" description="Helical" evidence="1">
    <location>
        <begin position="219"/>
        <end position="238"/>
    </location>
</feature>
<evidence type="ECO:0000313" key="2">
    <source>
        <dbReference type="EMBL" id="QXQ14281.1"/>
    </source>
</evidence>
<feature type="transmembrane region" description="Helical" evidence="1">
    <location>
        <begin position="415"/>
        <end position="436"/>
    </location>
</feature>
<feature type="transmembrane region" description="Helical" evidence="1">
    <location>
        <begin position="129"/>
        <end position="148"/>
    </location>
</feature>
<keyword evidence="1" id="KW-0812">Transmembrane</keyword>
<name>A0ABX8SF31_9ACTN</name>
<keyword evidence="1" id="KW-0472">Membrane</keyword>
<feature type="transmembrane region" description="Helical" evidence="1">
    <location>
        <begin position="330"/>
        <end position="349"/>
    </location>
</feature>
<feature type="transmembrane region" description="Helical" evidence="1">
    <location>
        <begin position="356"/>
        <end position="380"/>
    </location>
</feature>
<feature type="transmembrane region" description="Helical" evidence="1">
    <location>
        <begin position="75"/>
        <end position="94"/>
    </location>
</feature>